<dbReference type="PRINTS" id="PR00799">
    <property type="entry name" value="TRANSAMINASE"/>
</dbReference>
<organism evidence="8 9">
    <name type="scientific">Mycoplana dimorpha</name>
    <dbReference type="NCBI Taxonomy" id="28320"/>
    <lineage>
        <taxon>Bacteria</taxon>
        <taxon>Pseudomonadati</taxon>
        <taxon>Pseudomonadota</taxon>
        <taxon>Alphaproteobacteria</taxon>
        <taxon>Hyphomicrobiales</taxon>
        <taxon>Rhizobiaceae</taxon>
        <taxon>Mycoplana</taxon>
    </lineage>
</organism>
<reference evidence="8 9" key="1">
    <citation type="submission" date="2018-04" db="EMBL/GenBank/DDBJ databases">
        <title>Genomic Encyclopedia of Type Strains, Phase IV (KMG-IV): sequencing the most valuable type-strain genomes for metagenomic binning, comparative biology and taxonomic classification.</title>
        <authorList>
            <person name="Goeker M."/>
        </authorList>
    </citation>
    <scope>NUCLEOTIDE SEQUENCE [LARGE SCALE GENOMIC DNA]</scope>
    <source>
        <strain evidence="8 9">DSM 7138</strain>
    </source>
</reference>
<dbReference type="InterPro" id="IPR000796">
    <property type="entry name" value="Asp_trans"/>
</dbReference>
<dbReference type="GO" id="GO:0004069">
    <property type="term" value="F:L-aspartate:2-oxoglutarate aminotransferase activity"/>
    <property type="evidence" value="ECO:0007669"/>
    <property type="project" value="TreeGrafter"/>
</dbReference>
<evidence type="ECO:0000256" key="3">
    <source>
        <dbReference type="ARBA" id="ARBA00011738"/>
    </source>
</evidence>
<dbReference type="CDD" id="cd00609">
    <property type="entry name" value="AAT_like"/>
    <property type="match status" value="1"/>
</dbReference>
<dbReference type="RefSeq" id="WP_108001728.1">
    <property type="nucleotide sequence ID" value="NZ_JBHEEX010000001.1"/>
</dbReference>
<protein>
    <submittedName>
        <fullName evidence="8">Aromatic-amino-acid transaminase</fullName>
    </submittedName>
</protein>
<dbReference type="Gene3D" id="3.90.1150.10">
    <property type="entry name" value="Aspartate Aminotransferase, domain 1"/>
    <property type="match status" value="1"/>
</dbReference>
<accession>A0A2T5BEQ8</accession>
<dbReference type="InterPro" id="IPR015422">
    <property type="entry name" value="PyrdxlP-dep_Trfase_small"/>
</dbReference>
<gene>
    <name evidence="8" type="ORF">C7449_102324</name>
</gene>
<comment type="similarity">
    <text evidence="2">Belongs to the class-I pyridoxal-phosphate-dependent aminotransferase family.</text>
</comment>
<feature type="domain" description="Aminotransferase class I/classII large" evidence="7">
    <location>
        <begin position="27"/>
        <end position="385"/>
    </location>
</feature>
<dbReference type="GO" id="GO:0033585">
    <property type="term" value="P:L-phenylalanine biosynthetic process from chorismate via phenylpyruvate"/>
    <property type="evidence" value="ECO:0007669"/>
    <property type="project" value="TreeGrafter"/>
</dbReference>
<dbReference type="EMBL" id="PZZZ01000002">
    <property type="protein sequence ID" value="PTM97450.1"/>
    <property type="molecule type" value="Genomic_DNA"/>
</dbReference>
<dbReference type="Proteomes" id="UP000241247">
    <property type="component" value="Unassembled WGS sequence"/>
</dbReference>
<dbReference type="GO" id="GO:0004838">
    <property type="term" value="F:L-tyrosine-2-oxoglutarate transaminase activity"/>
    <property type="evidence" value="ECO:0007669"/>
    <property type="project" value="TreeGrafter"/>
</dbReference>
<evidence type="ECO:0000256" key="2">
    <source>
        <dbReference type="ARBA" id="ARBA00007441"/>
    </source>
</evidence>
<comment type="caution">
    <text evidence="8">The sequence shown here is derived from an EMBL/GenBank/DDBJ whole genome shotgun (WGS) entry which is preliminary data.</text>
</comment>
<name>A0A2T5BEQ8_MYCDI</name>
<dbReference type="InterPro" id="IPR004839">
    <property type="entry name" value="Aminotransferase_I/II_large"/>
</dbReference>
<evidence type="ECO:0000256" key="5">
    <source>
        <dbReference type="ARBA" id="ARBA00022679"/>
    </source>
</evidence>
<dbReference type="OrthoDB" id="9766445at2"/>
<sequence>MFDTLARQPDDPLLALIGLYKADERPGKVDLGVGVYRDEQGATPIFRAVKEAERRLVDGQTTKTYVGPEGDPVFLERLWDLTAGRAGRDLATAAVQTPGGSGAVRLAADLMARTGVRRIWLGLPTWPNHQAIFKAAGLEVVTFPFFDVPSQTVLFDGMMDALKGAKAGEAVLLHASCHNPTGGVLSPEQWTAVSALIANSGLLPLVDSAYQGFGKGLEADSAGLRTLLGGVPEALIAVSCSKNFGLYRERTGAIYAIAATREAAHSVRTNLAGLARTSYSMPPDHGAAVVSLILGDAALKSDWAAELETMRVRVATIRQRLAAGLARRWQVLTAIAEQEGMFSLLPLEEADVMRLRADHAIYMPGSGRINIAGLKSAEVDTVVEKFLSL</sequence>
<evidence type="ECO:0000313" key="9">
    <source>
        <dbReference type="Proteomes" id="UP000241247"/>
    </source>
</evidence>
<comment type="cofactor">
    <cofactor evidence="1">
        <name>pyridoxal 5'-phosphate</name>
        <dbReference type="ChEBI" id="CHEBI:597326"/>
    </cofactor>
</comment>
<evidence type="ECO:0000259" key="7">
    <source>
        <dbReference type="Pfam" id="PF00155"/>
    </source>
</evidence>
<keyword evidence="6" id="KW-0663">Pyridoxal phosphate</keyword>
<dbReference type="GO" id="GO:0005829">
    <property type="term" value="C:cytosol"/>
    <property type="evidence" value="ECO:0007669"/>
    <property type="project" value="TreeGrafter"/>
</dbReference>
<evidence type="ECO:0000256" key="6">
    <source>
        <dbReference type="ARBA" id="ARBA00022898"/>
    </source>
</evidence>
<dbReference type="PANTHER" id="PTHR11879">
    <property type="entry name" value="ASPARTATE AMINOTRANSFERASE"/>
    <property type="match status" value="1"/>
</dbReference>
<dbReference type="NCBIfam" id="NF006719">
    <property type="entry name" value="PRK09257.1"/>
    <property type="match status" value="1"/>
</dbReference>
<evidence type="ECO:0000256" key="1">
    <source>
        <dbReference type="ARBA" id="ARBA00001933"/>
    </source>
</evidence>
<dbReference type="PANTHER" id="PTHR11879:SF22">
    <property type="entry name" value="ASPARTATE AMINOTRANSFERASE, MITOCHONDRIAL"/>
    <property type="match status" value="1"/>
</dbReference>
<keyword evidence="4" id="KW-0032">Aminotransferase</keyword>
<dbReference type="AlphaFoldDB" id="A0A2T5BEQ8"/>
<dbReference type="InterPro" id="IPR015424">
    <property type="entry name" value="PyrdxlP-dep_Trfase"/>
</dbReference>
<dbReference type="Gene3D" id="3.40.640.10">
    <property type="entry name" value="Type I PLP-dependent aspartate aminotransferase-like (Major domain)"/>
    <property type="match status" value="1"/>
</dbReference>
<dbReference type="Pfam" id="PF00155">
    <property type="entry name" value="Aminotran_1_2"/>
    <property type="match status" value="1"/>
</dbReference>
<evidence type="ECO:0000256" key="4">
    <source>
        <dbReference type="ARBA" id="ARBA00022576"/>
    </source>
</evidence>
<dbReference type="InterPro" id="IPR015421">
    <property type="entry name" value="PyrdxlP-dep_Trfase_major"/>
</dbReference>
<dbReference type="GO" id="GO:0042802">
    <property type="term" value="F:identical protein binding"/>
    <property type="evidence" value="ECO:0007669"/>
    <property type="project" value="TreeGrafter"/>
</dbReference>
<proteinExistence type="inferred from homology"/>
<dbReference type="GO" id="GO:0030170">
    <property type="term" value="F:pyridoxal phosphate binding"/>
    <property type="evidence" value="ECO:0007669"/>
    <property type="project" value="InterPro"/>
</dbReference>
<evidence type="ECO:0000313" key="8">
    <source>
        <dbReference type="EMBL" id="PTM97450.1"/>
    </source>
</evidence>
<comment type="subunit">
    <text evidence="3">Homodimer.</text>
</comment>
<keyword evidence="9" id="KW-1185">Reference proteome</keyword>
<keyword evidence="5" id="KW-0808">Transferase</keyword>
<dbReference type="SUPFAM" id="SSF53383">
    <property type="entry name" value="PLP-dependent transferases"/>
    <property type="match status" value="1"/>
</dbReference>